<evidence type="ECO:0000313" key="2">
    <source>
        <dbReference type="Proteomes" id="UP001143910"/>
    </source>
</evidence>
<sequence length="275" mass="31538">MGAVLGAKRRASKRDEYDTRATQLAAAEMAIKMANEKTNDEFTKEYIKPDELSWPIWVHPKTKAKYKIALHSPEDMSEEELESCYDLVNLTSGDDYRRLSVGWHPEAKRTEMRSPGLRYILVKGRSIARATGEDDEADHAGDEGRYEEEIRAFTSFMPTFEDNQPVIYCYEIHLMQDMERLLMNHVTAVADSIPTLEKTMLTCFVCNDHARCFYENLGFGMDESSPQRKKLRGGRVIEPEYIIMARQTRRNSEGQAGDLQGNMQQPLKRPKNLTG</sequence>
<name>A0ACC1NGJ2_9HYPO</name>
<reference evidence="1" key="1">
    <citation type="submission" date="2022-08" db="EMBL/GenBank/DDBJ databases">
        <title>Genome Sequence of Lecanicillium fungicola.</title>
        <authorList>
            <person name="Buettner E."/>
        </authorList>
    </citation>
    <scope>NUCLEOTIDE SEQUENCE</scope>
    <source>
        <strain evidence="1">Babe33</strain>
    </source>
</reference>
<organism evidence="1 2">
    <name type="scientific">Zarea fungicola</name>
    <dbReference type="NCBI Taxonomy" id="93591"/>
    <lineage>
        <taxon>Eukaryota</taxon>
        <taxon>Fungi</taxon>
        <taxon>Dikarya</taxon>
        <taxon>Ascomycota</taxon>
        <taxon>Pezizomycotina</taxon>
        <taxon>Sordariomycetes</taxon>
        <taxon>Hypocreomycetidae</taxon>
        <taxon>Hypocreales</taxon>
        <taxon>Cordycipitaceae</taxon>
        <taxon>Zarea</taxon>
    </lineage>
</organism>
<protein>
    <submittedName>
        <fullName evidence="1">Uncharacterized protein</fullName>
    </submittedName>
</protein>
<comment type="caution">
    <text evidence="1">The sequence shown here is derived from an EMBL/GenBank/DDBJ whole genome shotgun (WGS) entry which is preliminary data.</text>
</comment>
<gene>
    <name evidence="1" type="ORF">NQ176_g4041</name>
</gene>
<proteinExistence type="predicted"/>
<evidence type="ECO:0000313" key="1">
    <source>
        <dbReference type="EMBL" id="KAJ2978034.1"/>
    </source>
</evidence>
<accession>A0ACC1NGJ2</accession>
<dbReference type="EMBL" id="JANJQO010000414">
    <property type="protein sequence ID" value="KAJ2978034.1"/>
    <property type="molecule type" value="Genomic_DNA"/>
</dbReference>
<dbReference type="Proteomes" id="UP001143910">
    <property type="component" value="Unassembled WGS sequence"/>
</dbReference>
<keyword evidence="2" id="KW-1185">Reference proteome</keyword>